<sequence>MTTINGIEVLYKAANHDFTKRWRQFRPGKEVLPEGWQKEPGRRALDQDLIFEQDVSISLRDGVKIYADVFRPVLSENEAVPAILAWSPYGKQGNGFQSLDKVPWRAGIPKHWTSDLEKFEAPDPAEWCPRGYAIVNIDSRGVFDSEGDIAMLGTQEGRDGYDTVECIASLPWCNGSVAFAGNSWLAVAQWFIAAEQPPHLKAIAPWEGISDIYREQYGRGGIPNPAFADYRSNFNGNSRLEDVAAMIRRYPLHNKYWEDKRAKLGQINVPIYVLASFSSCLHTEGSIRGFLFSSTKDKWLRIIHTQEWYDLYQKSANDDLQKFLDRYLYGKINDWEATPRVRHSLLGFNRPSIVDRPEPTYPPTYVEHKTFFLNCQAGTLNEDSSPSTPSSSGYQSDSWDDDGAHFMHKFNTYTEMIGFSQVTLYMSCAETADLDVYVILRKLDANGQPLKHINIPLESLPSGTTAADVPDLNIFKYLGPNGRLRASQRQVAADPGISKEQSKLLAPALAWHSHEDEEKIPPGQIVCFEIPLWPSGIIFEAGESIRLEIKGHEVTLPEFPALHRVPQNLNRGRHIIYSGPEYPSSIVLPLGSGDVAN</sequence>
<dbReference type="Proteomes" id="UP001172673">
    <property type="component" value="Unassembled WGS sequence"/>
</dbReference>
<evidence type="ECO:0000313" key="4">
    <source>
        <dbReference type="Proteomes" id="UP001172673"/>
    </source>
</evidence>
<dbReference type="Pfam" id="PF08530">
    <property type="entry name" value="PepX_C"/>
    <property type="match status" value="1"/>
</dbReference>
<dbReference type="InterPro" id="IPR029058">
    <property type="entry name" value="AB_hydrolase_fold"/>
</dbReference>
<keyword evidence="1" id="KW-0378">Hydrolase</keyword>
<dbReference type="InterPro" id="IPR050585">
    <property type="entry name" value="Xaa-Pro_dipeptidyl-ppase/CocE"/>
</dbReference>
<dbReference type="AlphaFoldDB" id="A0AA38X1T4"/>
<protein>
    <recommendedName>
        <fullName evidence="2">Xaa-Pro dipeptidyl-peptidase C-terminal domain-containing protein</fullName>
    </recommendedName>
</protein>
<dbReference type="Pfam" id="PF02129">
    <property type="entry name" value="Peptidase_S15"/>
    <property type="match status" value="1"/>
</dbReference>
<name>A0AA38X1T4_9EURO</name>
<dbReference type="Gene3D" id="1.10.3020.20">
    <property type="match status" value="1"/>
</dbReference>
<dbReference type="InterPro" id="IPR000383">
    <property type="entry name" value="Xaa-Pro-like_dom"/>
</dbReference>
<evidence type="ECO:0000256" key="1">
    <source>
        <dbReference type="ARBA" id="ARBA00022801"/>
    </source>
</evidence>
<dbReference type="SMART" id="SM00939">
    <property type="entry name" value="PepX_C"/>
    <property type="match status" value="1"/>
</dbReference>
<reference evidence="3" key="1">
    <citation type="submission" date="2022-10" db="EMBL/GenBank/DDBJ databases">
        <title>Culturing micro-colonial fungi from biological soil crusts in the Mojave desert and describing Neophaeococcomyces mojavensis, and introducing the new genera and species Taxawa tesnikishii.</title>
        <authorList>
            <person name="Kurbessoian T."/>
            <person name="Stajich J.E."/>
        </authorList>
    </citation>
    <scope>NUCLEOTIDE SEQUENCE</scope>
    <source>
        <strain evidence="3">TK_41</strain>
    </source>
</reference>
<dbReference type="Gene3D" id="2.60.120.260">
    <property type="entry name" value="Galactose-binding domain-like"/>
    <property type="match status" value="1"/>
</dbReference>
<dbReference type="GO" id="GO:0008239">
    <property type="term" value="F:dipeptidyl-peptidase activity"/>
    <property type="evidence" value="ECO:0007669"/>
    <property type="project" value="InterPro"/>
</dbReference>
<feature type="domain" description="Xaa-Pro dipeptidyl-peptidase C-terminal" evidence="2">
    <location>
        <begin position="321"/>
        <end position="587"/>
    </location>
</feature>
<dbReference type="NCBIfam" id="TIGR00976">
    <property type="entry name" value="CocE_NonD"/>
    <property type="match status" value="1"/>
</dbReference>
<proteinExistence type="predicted"/>
<dbReference type="SUPFAM" id="SSF49785">
    <property type="entry name" value="Galactose-binding domain-like"/>
    <property type="match status" value="1"/>
</dbReference>
<comment type="caution">
    <text evidence="3">The sequence shown here is derived from an EMBL/GenBank/DDBJ whole genome shotgun (WGS) entry which is preliminary data.</text>
</comment>
<evidence type="ECO:0000259" key="2">
    <source>
        <dbReference type="SMART" id="SM00939"/>
    </source>
</evidence>
<dbReference type="InterPro" id="IPR005674">
    <property type="entry name" value="CocE/Ser_esterase"/>
</dbReference>
<dbReference type="SUPFAM" id="SSF53474">
    <property type="entry name" value="alpha/beta-Hydrolases"/>
    <property type="match status" value="1"/>
</dbReference>
<keyword evidence="4" id="KW-1185">Reference proteome</keyword>
<dbReference type="InterPro" id="IPR013736">
    <property type="entry name" value="Xaa-Pro_dipept_C"/>
</dbReference>
<accession>A0AA38X1T4</accession>
<gene>
    <name evidence="3" type="ORF">H2200_010621</name>
</gene>
<evidence type="ECO:0000313" key="3">
    <source>
        <dbReference type="EMBL" id="KAJ9605231.1"/>
    </source>
</evidence>
<organism evidence="3 4">
    <name type="scientific">Cladophialophora chaetospira</name>
    <dbReference type="NCBI Taxonomy" id="386627"/>
    <lineage>
        <taxon>Eukaryota</taxon>
        <taxon>Fungi</taxon>
        <taxon>Dikarya</taxon>
        <taxon>Ascomycota</taxon>
        <taxon>Pezizomycotina</taxon>
        <taxon>Eurotiomycetes</taxon>
        <taxon>Chaetothyriomycetidae</taxon>
        <taxon>Chaetothyriales</taxon>
        <taxon>Herpotrichiellaceae</taxon>
        <taxon>Cladophialophora</taxon>
    </lineage>
</organism>
<dbReference type="PANTHER" id="PTHR43056:SF10">
    <property type="entry name" value="COCE_NOND FAMILY, PUTATIVE (AFU_ORTHOLOGUE AFUA_7G00600)-RELATED"/>
    <property type="match status" value="1"/>
</dbReference>
<dbReference type="Gene3D" id="3.40.50.1820">
    <property type="entry name" value="alpha/beta hydrolase"/>
    <property type="match status" value="1"/>
</dbReference>
<dbReference type="EMBL" id="JAPDRK010000017">
    <property type="protein sequence ID" value="KAJ9605231.1"/>
    <property type="molecule type" value="Genomic_DNA"/>
</dbReference>
<dbReference type="InterPro" id="IPR008979">
    <property type="entry name" value="Galactose-bd-like_sf"/>
</dbReference>
<dbReference type="PANTHER" id="PTHR43056">
    <property type="entry name" value="PEPTIDASE S9 PROLYL OLIGOPEPTIDASE"/>
    <property type="match status" value="1"/>
</dbReference>